<evidence type="ECO:0000259" key="8">
    <source>
        <dbReference type="Pfam" id="PF07962"/>
    </source>
</evidence>
<evidence type="ECO:0000256" key="2">
    <source>
        <dbReference type="ARBA" id="ARBA00006075"/>
    </source>
</evidence>
<feature type="domain" description="Chromosome segregation in meiosis protein 3" evidence="8">
    <location>
        <begin position="67"/>
        <end position="146"/>
    </location>
</feature>
<keyword evidence="3 6" id="KW-0227">DNA damage</keyword>
<evidence type="ECO:0000256" key="1">
    <source>
        <dbReference type="ARBA" id="ARBA00004123"/>
    </source>
</evidence>
<comment type="subcellular location">
    <subcellularLocation>
        <location evidence="1 6">Nucleus</location>
    </subcellularLocation>
</comment>
<keyword evidence="5 6" id="KW-0131">Cell cycle</keyword>
<dbReference type="GO" id="GO:0031297">
    <property type="term" value="P:replication fork processing"/>
    <property type="evidence" value="ECO:0007669"/>
    <property type="project" value="UniProtKB-UniRule"/>
</dbReference>
<protein>
    <recommendedName>
        <fullName evidence="6">TIMELESS-interacting protein</fullName>
    </recommendedName>
</protein>
<comment type="similarity">
    <text evidence="2 6">Belongs to the CSM3 family.</text>
</comment>
<dbReference type="GO" id="GO:0043111">
    <property type="term" value="P:replication fork arrest"/>
    <property type="evidence" value="ECO:0007669"/>
    <property type="project" value="TreeGrafter"/>
</dbReference>
<name>A0A1Q3EVK3_CULTA</name>
<evidence type="ECO:0000256" key="5">
    <source>
        <dbReference type="ARBA" id="ARBA00023306"/>
    </source>
</evidence>
<dbReference type="AlphaFoldDB" id="A0A1Q3EVK3"/>
<feature type="compositionally biased region" description="Acidic residues" evidence="7">
    <location>
        <begin position="25"/>
        <end position="41"/>
    </location>
</feature>
<dbReference type="GO" id="GO:0031298">
    <property type="term" value="C:replication fork protection complex"/>
    <property type="evidence" value="ECO:0007669"/>
    <property type="project" value="TreeGrafter"/>
</dbReference>
<organism evidence="9">
    <name type="scientific">Culex tarsalis</name>
    <name type="common">Encephalitis mosquito</name>
    <dbReference type="NCBI Taxonomy" id="7177"/>
    <lineage>
        <taxon>Eukaryota</taxon>
        <taxon>Metazoa</taxon>
        <taxon>Ecdysozoa</taxon>
        <taxon>Arthropoda</taxon>
        <taxon>Hexapoda</taxon>
        <taxon>Insecta</taxon>
        <taxon>Pterygota</taxon>
        <taxon>Neoptera</taxon>
        <taxon>Endopterygota</taxon>
        <taxon>Diptera</taxon>
        <taxon>Nematocera</taxon>
        <taxon>Culicoidea</taxon>
        <taxon>Culicidae</taxon>
        <taxon>Culicinae</taxon>
        <taxon>Culicini</taxon>
        <taxon>Culex</taxon>
        <taxon>Culex</taxon>
    </lineage>
</organism>
<evidence type="ECO:0000256" key="3">
    <source>
        <dbReference type="ARBA" id="ARBA00022763"/>
    </source>
</evidence>
<dbReference type="EMBL" id="GFDL01015729">
    <property type="protein sequence ID" value="JAV19316.1"/>
    <property type="molecule type" value="Transcribed_RNA"/>
</dbReference>
<dbReference type="InterPro" id="IPR012923">
    <property type="entry name" value="Csm3"/>
</dbReference>
<dbReference type="GO" id="GO:0006974">
    <property type="term" value="P:DNA damage response"/>
    <property type="evidence" value="ECO:0007669"/>
    <property type="project" value="UniProtKB-KW"/>
</dbReference>
<dbReference type="InterPro" id="IPR040038">
    <property type="entry name" value="TIPIN/Csm3/Swi3"/>
</dbReference>
<evidence type="ECO:0000256" key="6">
    <source>
        <dbReference type="RuleBase" id="RU366049"/>
    </source>
</evidence>
<comment type="function">
    <text evidence="6">Plays an important role in the control of DNA replication and the maintenance of replication fork stability.</text>
</comment>
<dbReference type="GO" id="GO:0003677">
    <property type="term" value="F:DNA binding"/>
    <property type="evidence" value="ECO:0007669"/>
    <property type="project" value="TreeGrafter"/>
</dbReference>
<accession>A0A1Q3EVK3</accession>
<dbReference type="Pfam" id="PF07962">
    <property type="entry name" value="Swi3"/>
    <property type="match status" value="1"/>
</dbReference>
<dbReference type="PANTHER" id="PTHR13220">
    <property type="entry name" value="TIMELESS INTERACTING-RELATED"/>
    <property type="match status" value="1"/>
</dbReference>
<evidence type="ECO:0000313" key="9">
    <source>
        <dbReference type="EMBL" id="JAV19316.1"/>
    </source>
</evidence>
<evidence type="ECO:0000256" key="4">
    <source>
        <dbReference type="ARBA" id="ARBA00023242"/>
    </source>
</evidence>
<reference evidence="9" key="1">
    <citation type="submission" date="2017-01" db="EMBL/GenBank/DDBJ databases">
        <title>A deep insight into the sialotranscriptome of adult male and female Cluex tarsalis mosquitoes.</title>
        <authorList>
            <person name="Ribeiro J.M."/>
            <person name="Moreira F."/>
            <person name="Bernard K.A."/>
            <person name="Calvo E."/>
        </authorList>
    </citation>
    <scope>NUCLEOTIDE SEQUENCE</scope>
    <source>
        <strain evidence="9">Kern County</strain>
        <tissue evidence="9">Salivary glands</tissue>
    </source>
</reference>
<keyword evidence="4 6" id="KW-0539">Nucleus</keyword>
<feature type="region of interest" description="Disordered" evidence="7">
    <location>
        <begin position="1"/>
        <end position="61"/>
    </location>
</feature>
<dbReference type="PANTHER" id="PTHR13220:SF11">
    <property type="entry name" value="TIMELESS-INTERACTING PROTEIN"/>
    <property type="match status" value="1"/>
</dbReference>
<proteinExistence type="inferred from homology"/>
<evidence type="ECO:0000256" key="7">
    <source>
        <dbReference type="SAM" id="MobiDB-lite"/>
    </source>
</evidence>
<sequence length="283" mass="31152">MSHYDSLFGDGDEVGNENDGRILSEDEGQLDNDGDGGEDNEAGPSGDGKPVKLEPKQRTVRNPRNTLNIARLCGPRGIADLETYFKGIKFRGKGHEAEDLDAIMKRMQHWAHRMYPKYNLDDCLRTIERHGRKKEMQTYMNKYRLGMLDPVVTNDADDEDGDDNAGGLAYESNAAFNQQLDPLDSMIEEQLAISRAANTSGVADLSVSECNFDAVRDESMRTPVPPTTTTKEPSPAMTEEMRAKIAANRLKALEIRKAKMAAAAAAAVSQAVVDVTRNETEAV</sequence>
<dbReference type="GO" id="GO:0000076">
    <property type="term" value="P:DNA replication checkpoint signaling"/>
    <property type="evidence" value="ECO:0007669"/>
    <property type="project" value="UniProtKB-UniRule"/>
</dbReference>